<evidence type="ECO:0000313" key="11">
    <source>
        <dbReference type="EMBL" id="KAK7833976.1"/>
    </source>
</evidence>
<comment type="caution">
    <text evidence="8">Lacks conserved residue(s) required for the propagation of feature annotation.</text>
</comment>
<feature type="non-terminal residue" evidence="11">
    <location>
        <position position="1"/>
    </location>
</feature>
<feature type="transmembrane region" description="Helical" evidence="8">
    <location>
        <begin position="45"/>
        <end position="69"/>
    </location>
</feature>
<evidence type="ECO:0000259" key="10">
    <source>
        <dbReference type="PROSITE" id="PS51465"/>
    </source>
</evidence>
<dbReference type="AlphaFoldDB" id="A0AAW0K7C9"/>
<dbReference type="GO" id="GO:0016323">
    <property type="term" value="C:basolateral plasma membrane"/>
    <property type="evidence" value="ECO:0007669"/>
    <property type="project" value="TreeGrafter"/>
</dbReference>
<keyword evidence="8" id="KW-0406">Ion transport</keyword>
<dbReference type="Proteomes" id="UP001488838">
    <property type="component" value="Unassembled WGS sequence"/>
</dbReference>
<dbReference type="SUPFAM" id="SSF103473">
    <property type="entry name" value="MFS general substrate transporter"/>
    <property type="match status" value="1"/>
</dbReference>
<dbReference type="SUPFAM" id="SSF100895">
    <property type="entry name" value="Kazal-type serine protease inhibitors"/>
    <property type="match status" value="1"/>
</dbReference>
<keyword evidence="12" id="KW-1185">Reference proteome</keyword>
<dbReference type="EMBL" id="JBBHLL010000005">
    <property type="protein sequence ID" value="KAK7833976.1"/>
    <property type="molecule type" value="Genomic_DNA"/>
</dbReference>
<dbReference type="InterPro" id="IPR036058">
    <property type="entry name" value="Kazal_dom_sf"/>
</dbReference>
<dbReference type="Gene3D" id="1.20.1250.20">
    <property type="entry name" value="MFS general substrate transporter like domains"/>
    <property type="match status" value="1"/>
</dbReference>
<name>A0AAW0K7C9_MYOGA</name>
<keyword evidence="4 8" id="KW-0812">Transmembrane</keyword>
<feature type="transmembrane region" description="Helical" evidence="8">
    <location>
        <begin position="318"/>
        <end position="337"/>
    </location>
</feature>
<dbReference type="PANTHER" id="PTHR11388">
    <property type="entry name" value="ORGANIC ANION TRANSPORTER"/>
    <property type="match status" value="1"/>
</dbReference>
<dbReference type="PANTHER" id="PTHR11388:SF16">
    <property type="entry name" value="SOLUTE CARRIER ORGANIC ANION TRANSPORTER FAMILY MEMBER 1A2"/>
    <property type="match status" value="1"/>
</dbReference>
<dbReference type="PROSITE" id="PS51465">
    <property type="entry name" value="KAZAL_2"/>
    <property type="match status" value="1"/>
</dbReference>
<feature type="transmembrane region" description="Helical" evidence="8">
    <location>
        <begin position="7"/>
        <end position="25"/>
    </location>
</feature>
<dbReference type="GO" id="GO:0043252">
    <property type="term" value="P:sodium-independent organic anion transport"/>
    <property type="evidence" value="ECO:0007669"/>
    <property type="project" value="TreeGrafter"/>
</dbReference>
<dbReference type="GO" id="GO:0015347">
    <property type="term" value="F:sodium-independent organic anion transmembrane transporter activity"/>
    <property type="evidence" value="ECO:0007669"/>
    <property type="project" value="TreeGrafter"/>
</dbReference>
<protein>
    <recommendedName>
        <fullName evidence="8">Solute carrier organic anion transporter family member</fullName>
    </recommendedName>
</protein>
<comment type="caution">
    <text evidence="11">The sequence shown here is derived from an EMBL/GenBank/DDBJ whole genome shotgun (WGS) entry which is preliminary data.</text>
</comment>
<evidence type="ECO:0000256" key="2">
    <source>
        <dbReference type="ARBA" id="ARBA00009657"/>
    </source>
</evidence>
<keyword evidence="3" id="KW-1003">Cell membrane</keyword>
<dbReference type="NCBIfam" id="TIGR00805">
    <property type="entry name" value="oat"/>
    <property type="match status" value="1"/>
</dbReference>
<reference evidence="11 12" key="1">
    <citation type="journal article" date="2023" name="bioRxiv">
        <title>Conserved and derived expression patterns and positive selection on dental genes reveal complex evolutionary context of ever-growing rodent molars.</title>
        <authorList>
            <person name="Calamari Z.T."/>
            <person name="Song A."/>
            <person name="Cohen E."/>
            <person name="Akter M."/>
            <person name="Roy R.D."/>
            <person name="Hallikas O."/>
            <person name="Christensen M.M."/>
            <person name="Li P."/>
            <person name="Marangoni P."/>
            <person name="Jernvall J."/>
            <person name="Klein O.D."/>
        </authorList>
    </citation>
    <scope>NUCLEOTIDE SEQUENCE [LARGE SCALE GENOMIC DNA]</scope>
    <source>
        <strain evidence="11">V071</strain>
    </source>
</reference>
<feature type="domain" description="Kazal-like" evidence="10">
    <location>
        <begin position="241"/>
        <end position="296"/>
    </location>
</feature>
<proteinExistence type="inferred from homology"/>
<feature type="region of interest" description="Disordered" evidence="9">
    <location>
        <begin position="448"/>
        <end position="472"/>
    </location>
</feature>
<gene>
    <name evidence="11" type="ORF">U0070_004957</name>
</gene>
<feature type="transmembrane region" description="Helical" evidence="8">
    <location>
        <begin position="186"/>
        <end position="207"/>
    </location>
</feature>
<dbReference type="InterPro" id="IPR002350">
    <property type="entry name" value="Kazal_dom"/>
</dbReference>
<keyword evidence="7" id="KW-1015">Disulfide bond</keyword>
<evidence type="ECO:0000256" key="4">
    <source>
        <dbReference type="ARBA" id="ARBA00022692"/>
    </source>
</evidence>
<feature type="transmembrane region" description="Helical" evidence="8">
    <location>
        <begin position="152"/>
        <end position="174"/>
    </location>
</feature>
<evidence type="ECO:0000256" key="3">
    <source>
        <dbReference type="ARBA" id="ARBA00022475"/>
    </source>
</evidence>
<dbReference type="Pfam" id="PF07648">
    <property type="entry name" value="Kazal_2"/>
    <property type="match status" value="1"/>
</dbReference>
<dbReference type="GO" id="GO:0015125">
    <property type="term" value="F:bile acid transmembrane transporter activity"/>
    <property type="evidence" value="ECO:0007669"/>
    <property type="project" value="TreeGrafter"/>
</dbReference>
<keyword evidence="6 8" id="KW-0472">Membrane</keyword>
<organism evidence="11 12">
    <name type="scientific">Myodes glareolus</name>
    <name type="common">Bank vole</name>
    <name type="synonym">Clethrionomys glareolus</name>
    <dbReference type="NCBI Taxonomy" id="447135"/>
    <lineage>
        <taxon>Eukaryota</taxon>
        <taxon>Metazoa</taxon>
        <taxon>Chordata</taxon>
        <taxon>Craniata</taxon>
        <taxon>Vertebrata</taxon>
        <taxon>Euteleostomi</taxon>
        <taxon>Mammalia</taxon>
        <taxon>Eutheria</taxon>
        <taxon>Euarchontoglires</taxon>
        <taxon>Glires</taxon>
        <taxon>Rodentia</taxon>
        <taxon>Myomorpha</taxon>
        <taxon>Muroidea</taxon>
        <taxon>Cricetidae</taxon>
        <taxon>Arvicolinae</taxon>
        <taxon>Myodes</taxon>
    </lineage>
</organism>
<evidence type="ECO:0000256" key="6">
    <source>
        <dbReference type="ARBA" id="ARBA00023136"/>
    </source>
</evidence>
<dbReference type="Pfam" id="PF03137">
    <property type="entry name" value="OATP"/>
    <property type="match status" value="1"/>
</dbReference>
<accession>A0AAW0K7C9</accession>
<evidence type="ECO:0000256" key="7">
    <source>
        <dbReference type="ARBA" id="ARBA00023157"/>
    </source>
</evidence>
<evidence type="ECO:0000256" key="5">
    <source>
        <dbReference type="ARBA" id="ARBA00022989"/>
    </source>
</evidence>
<comment type="similarity">
    <text evidence="2 8">Belongs to the organo anion transporter (TC 2.A.60) family.</text>
</comment>
<feature type="transmembrane region" description="Helical" evidence="8">
    <location>
        <begin position="402"/>
        <end position="425"/>
    </location>
</feature>
<evidence type="ECO:0000313" key="12">
    <source>
        <dbReference type="Proteomes" id="UP001488838"/>
    </source>
</evidence>
<comment type="subcellular location">
    <subcellularLocation>
        <location evidence="1 8">Cell membrane</location>
        <topology evidence="1 8">Multi-pass membrane protein</topology>
    </subcellularLocation>
</comment>
<feature type="transmembrane region" description="Helical" evidence="8">
    <location>
        <begin position="115"/>
        <end position="137"/>
    </location>
</feature>
<dbReference type="GO" id="GO:0006811">
    <property type="term" value="P:monoatomic ion transport"/>
    <property type="evidence" value="ECO:0007669"/>
    <property type="project" value="UniProtKB-KW"/>
</dbReference>
<sequence>ILKIGTSVGPLIGFLLSTFCAKIYVDTGSVNTDDLTITPADTRWVGAWWFGFLICAGVNVLASIPFFFFPKTLPKEGPEDNADAPTSDKEEKHQEKAKEEKHFLPFMKSLLSNPIYMLFILLSVLHLNSVVIIVTFMPKYLEQQYGKSTAEVVFLVGIYTLPSMFVGYFTGGLIMKKFKITIKKAAYIAFCVSLIEHLLFFIFFMMACDNLPVAGLTTSYEGIPNIILHHFRIQQPLYEDHKVLADCNTRCNCLTKTWDPVCGDNGLSYMSACLAGCEKSVGTGINMVFHNCSCVQSSGSSSAVLGLCNKGPDCTIKLQYFLILASIGSFIYALAVIHGCVKSEEKSLGVGLHAFCTRTFAGIPAPIYFGALVDRTCIHWGTLKCGEPGACRMYDINNLRRLYLGLSAALRGSSYLPAIFILILMRRAQLPGETDSPENECAEMKLTEKESEHMDVHRNSMVENDRELKTKL</sequence>
<dbReference type="InterPro" id="IPR036259">
    <property type="entry name" value="MFS_trans_sf"/>
</dbReference>
<keyword evidence="8" id="KW-0813">Transport</keyword>
<evidence type="ECO:0000256" key="1">
    <source>
        <dbReference type="ARBA" id="ARBA00004651"/>
    </source>
</evidence>
<evidence type="ECO:0000256" key="9">
    <source>
        <dbReference type="SAM" id="MobiDB-lite"/>
    </source>
</evidence>
<dbReference type="InterPro" id="IPR004156">
    <property type="entry name" value="OATP"/>
</dbReference>
<keyword evidence="5 8" id="KW-1133">Transmembrane helix</keyword>
<evidence type="ECO:0000256" key="8">
    <source>
        <dbReference type="RuleBase" id="RU362056"/>
    </source>
</evidence>